<protein>
    <recommendedName>
        <fullName evidence="8">Probable membrane transporter protein</fullName>
    </recommendedName>
</protein>
<organism evidence="9 10">
    <name type="scientific">Candidatus Sulfotelmatobacter kueseliae</name>
    <dbReference type="NCBI Taxonomy" id="2042962"/>
    <lineage>
        <taxon>Bacteria</taxon>
        <taxon>Pseudomonadati</taxon>
        <taxon>Acidobacteriota</taxon>
        <taxon>Terriglobia</taxon>
        <taxon>Terriglobales</taxon>
        <taxon>Candidatus Korobacteraceae</taxon>
        <taxon>Candidatus Sulfotelmatobacter</taxon>
    </lineage>
</organism>
<feature type="transmembrane region" description="Helical" evidence="8">
    <location>
        <begin position="73"/>
        <end position="93"/>
    </location>
</feature>
<dbReference type="Proteomes" id="UP000238701">
    <property type="component" value="Unassembled WGS sequence"/>
</dbReference>
<proteinExistence type="inferred from homology"/>
<dbReference type="AlphaFoldDB" id="A0A2U3K693"/>
<feature type="transmembrane region" description="Helical" evidence="8">
    <location>
        <begin position="184"/>
        <end position="203"/>
    </location>
</feature>
<accession>A0A2U3K693</accession>
<reference evidence="10" key="1">
    <citation type="submission" date="2018-02" db="EMBL/GenBank/DDBJ databases">
        <authorList>
            <person name="Hausmann B."/>
        </authorList>
    </citation>
    <scope>NUCLEOTIDE SEQUENCE [LARGE SCALE GENOMIC DNA]</scope>
    <source>
        <strain evidence="10">Peat soil MAG SbA1</strain>
    </source>
</reference>
<dbReference type="GO" id="GO:0005886">
    <property type="term" value="C:plasma membrane"/>
    <property type="evidence" value="ECO:0007669"/>
    <property type="project" value="UniProtKB-SubCell"/>
</dbReference>
<evidence type="ECO:0000256" key="8">
    <source>
        <dbReference type="RuleBase" id="RU363041"/>
    </source>
</evidence>
<dbReference type="Pfam" id="PF01925">
    <property type="entry name" value="TauE"/>
    <property type="match status" value="1"/>
</dbReference>
<keyword evidence="3" id="KW-0813">Transport</keyword>
<comment type="subcellular location">
    <subcellularLocation>
        <location evidence="1 8">Cell membrane</location>
        <topology evidence="1 8">Multi-pass membrane protein</topology>
    </subcellularLocation>
</comment>
<feature type="transmembrane region" description="Helical" evidence="8">
    <location>
        <begin position="99"/>
        <end position="117"/>
    </location>
</feature>
<gene>
    <name evidence="9" type="ORF">SBA1_140072</name>
</gene>
<comment type="similarity">
    <text evidence="2 8">Belongs to the 4-toluene sulfonate uptake permease (TSUP) (TC 2.A.102) family.</text>
</comment>
<evidence type="ECO:0000256" key="6">
    <source>
        <dbReference type="ARBA" id="ARBA00022989"/>
    </source>
</evidence>
<dbReference type="EMBL" id="OMOD01000046">
    <property type="protein sequence ID" value="SPF35181.1"/>
    <property type="molecule type" value="Genomic_DNA"/>
</dbReference>
<evidence type="ECO:0000256" key="4">
    <source>
        <dbReference type="ARBA" id="ARBA00022475"/>
    </source>
</evidence>
<name>A0A2U3K693_9BACT</name>
<dbReference type="PANTHER" id="PTHR30269">
    <property type="entry name" value="TRANSMEMBRANE PROTEIN YFCA"/>
    <property type="match status" value="1"/>
</dbReference>
<feature type="transmembrane region" description="Helical" evidence="8">
    <location>
        <begin position="233"/>
        <end position="251"/>
    </location>
</feature>
<evidence type="ECO:0000256" key="1">
    <source>
        <dbReference type="ARBA" id="ARBA00004651"/>
    </source>
</evidence>
<feature type="transmembrane region" description="Helical" evidence="8">
    <location>
        <begin position="42"/>
        <end position="61"/>
    </location>
</feature>
<keyword evidence="6 8" id="KW-1133">Transmembrane helix</keyword>
<feature type="transmembrane region" description="Helical" evidence="8">
    <location>
        <begin position="154"/>
        <end position="172"/>
    </location>
</feature>
<dbReference type="OrthoDB" id="9807082at2"/>
<evidence type="ECO:0000256" key="7">
    <source>
        <dbReference type="ARBA" id="ARBA00023136"/>
    </source>
</evidence>
<evidence type="ECO:0000256" key="3">
    <source>
        <dbReference type="ARBA" id="ARBA00022448"/>
    </source>
</evidence>
<evidence type="ECO:0000256" key="5">
    <source>
        <dbReference type="ARBA" id="ARBA00022692"/>
    </source>
</evidence>
<sequence>MNLGTILFLTFAAALGGALNSVAGGGSFISFPALLFMGVPPIPANATNTIALWTGAAASGGAYRKRLDVPRRVLVPLLTASVAGGLAGAVLLLNTPAQTFMRVLPWLILGATLLFVFGKRLTGGRQSALGREATTGALAGATAFQLFVAVYGGYFGGGMGIVMLAMLATLGMADIHAMNALKSVMGFVINGVAVVTFIVARAVYWKQGIVMIIGGIAGGYLGAHYAQKLPQAWVRTFVVLVGTGMTVYFFWKSY</sequence>
<keyword evidence="5 8" id="KW-0812">Transmembrane</keyword>
<evidence type="ECO:0000256" key="2">
    <source>
        <dbReference type="ARBA" id="ARBA00009142"/>
    </source>
</evidence>
<evidence type="ECO:0000313" key="10">
    <source>
        <dbReference type="Proteomes" id="UP000238701"/>
    </source>
</evidence>
<keyword evidence="7 8" id="KW-0472">Membrane</keyword>
<keyword evidence="4 8" id="KW-1003">Cell membrane</keyword>
<dbReference type="InterPro" id="IPR052017">
    <property type="entry name" value="TSUP"/>
</dbReference>
<dbReference type="InterPro" id="IPR002781">
    <property type="entry name" value="TM_pro_TauE-like"/>
</dbReference>
<feature type="transmembrane region" description="Helical" evidence="8">
    <location>
        <begin position="209"/>
        <end position="226"/>
    </location>
</feature>
<dbReference type="PANTHER" id="PTHR30269:SF0">
    <property type="entry name" value="MEMBRANE TRANSPORTER PROTEIN YFCA-RELATED"/>
    <property type="match status" value="1"/>
</dbReference>
<evidence type="ECO:0000313" key="9">
    <source>
        <dbReference type="EMBL" id="SPF35181.1"/>
    </source>
</evidence>